<accession>A0A402DN10</accession>
<dbReference type="InterPro" id="IPR001509">
    <property type="entry name" value="Epimerase_deHydtase"/>
</dbReference>
<dbReference type="Proteomes" id="UP000289954">
    <property type="component" value="Unassembled WGS sequence"/>
</dbReference>
<dbReference type="Pfam" id="PF01370">
    <property type="entry name" value="Epimerase"/>
    <property type="match status" value="1"/>
</dbReference>
<evidence type="ECO:0000256" key="8">
    <source>
        <dbReference type="ARBA" id="ARBA00023235"/>
    </source>
</evidence>
<keyword evidence="9" id="KW-0119">Carbohydrate metabolism</keyword>
<comment type="similarity">
    <text evidence="4">Belongs to the NAD(P)-dependent epimerase/dehydratase family.</text>
</comment>
<protein>
    <recommendedName>
        <fullName evidence="6">UDP-glucose 4-epimerase</fullName>
        <ecNumber evidence="5">5.1.3.2</ecNumber>
    </recommendedName>
    <alternativeName>
        <fullName evidence="11">Galactowaldenase</fullName>
    </alternativeName>
    <alternativeName>
        <fullName evidence="10">UDP-galactose 4-epimerase</fullName>
    </alternativeName>
</protein>
<dbReference type="OrthoDB" id="9801785at2"/>
<dbReference type="InterPro" id="IPR005886">
    <property type="entry name" value="UDP_G4E"/>
</dbReference>
<evidence type="ECO:0000259" key="12">
    <source>
        <dbReference type="Pfam" id="PF01370"/>
    </source>
</evidence>
<keyword evidence="8" id="KW-0413">Isomerase</keyword>
<reference evidence="13 14" key="1">
    <citation type="submission" date="2019-01" db="EMBL/GenBank/DDBJ databases">
        <title>Draft genome sequence of Cellulomonas takizawaensis strain TKZ-21.</title>
        <authorList>
            <person name="Yamamura H."/>
            <person name="Hayashi T."/>
            <person name="Hamada M."/>
            <person name="Serisawa Y."/>
            <person name="Matsuyama K."/>
            <person name="Nakagawa Y."/>
            <person name="Otoguro M."/>
            <person name="Yanagida F."/>
            <person name="Hayakawa M."/>
        </authorList>
    </citation>
    <scope>NUCLEOTIDE SEQUENCE [LARGE SCALE GENOMIC DNA]</scope>
    <source>
        <strain evidence="13 14">NBRC12680</strain>
    </source>
</reference>
<evidence type="ECO:0000256" key="7">
    <source>
        <dbReference type="ARBA" id="ARBA00023027"/>
    </source>
</evidence>
<evidence type="ECO:0000313" key="14">
    <source>
        <dbReference type="Proteomes" id="UP000289954"/>
    </source>
</evidence>
<evidence type="ECO:0000256" key="4">
    <source>
        <dbReference type="ARBA" id="ARBA00007637"/>
    </source>
</evidence>
<dbReference type="Gene3D" id="3.90.25.10">
    <property type="entry name" value="UDP-galactose 4-epimerase, domain 1"/>
    <property type="match status" value="1"/>
</dbReference>
<evidence type="ECO:0000256" key="1">
    <source>
        <dbReference type="ARBA" id="ARBA00000083"/>
    </source>
</evidence>
<evidence type="ECO:0000256" key="10">
    <source>
        <dbReference type="ARBA" id="ARBA00031367"/>
    </source>
</evidence>
<dbReference type="PANTHER" id="PTHR43725">
    <property type="entry name" value="UDP-GLUCOSE 4-EPIMERASE"/>
    <property type="match status" value="1"/>
</dbReference>
<keyword evidence="7" id="KW-0520">NAD</keyword>
<dbReference type="EC" id="5.1.3.2" evidence="5"/>
<keyword evidence="14" id="KW-1185">Reference proteome</keyword>
<comment type="caution">
    <text evidence="13">The sequence shown here is derived from an EMBL/GenBank/DDBJ whole genome shotgun (WGS) entry which is preliminary data.</text>
</comment>
<evidence type="ECO:0000256" key="3">
    <source>
        <dbReference type="ARBA" id="ARBA00004947"/>
    </source>
</evidence>
<comment type="pathway">
    <text evidence="3">Carbohydrate metabolism; galactose metabolism.</text>
</comment>
<proteinExistence type="inferred from homology"/>
<gene>
    <name evidence="13" type="ORF">CBZ_05670</name>
</gene>
<sequence>MNVLVTGGAGYIGAHVVRLLRRAGREVLVADDLSTGSADRVAGTPLVRVDLAEASSVEPLAAACRRHGVTAVVHLAARKRVDESVARPVWYARQNVGGLVHVLRAVRAARVGTVVFSSSAAVYGCPDGSPVGEDDALRPLSPYGWTKQAGEQLVRDVARSGAVRAVALRYFNVAGAASADLGDAGEHNLVTRALAGLARGERPQVFGTDYPTPDGSCVRDYVHVEDLAEAHVAALDGLESGAPLRDAYNVGTGRGSSVLEMLAHLGEATGLDASPVAAPRRQGDPASVVASVDRIRDDLGWAATRSAEEIVASAWEAWSAAHRSATPPPASARRA</sequence>
<dbReference type="Gene3D" id="3.40.50.720">
    <property type="entry name" value="NAD(P)-binding Rossmann-like Domain"/>
    <property type="match status" value="1"/>
</dbReference>
<dbReference type="GO" id="GO:0033499">
    <property type="term" value="P:galactose catabolic process via UDP-galactose, Leloir pathway"/>
    <property type="evidence" value="ECO:0007669"/>
    <property type="project" value="TreeGrafter"/>
</dbReference>
<evidence type="ECO:0000256" key="2">
    <source>
        <dbReference type="ARBA" id="ARBA00001911"/>
    </source>
</evidence>
<dbReference type="AlphaFoldDB" id="A0A402DN10"/>
<name>A0A402DN10_9CELL</name>
<dbReference type="GO" id="GO:0003978">
    <property type="term" value="F:UDP-glucose 4-epimerase activity"/>
    <property type="evidence" value="ECO:0007669"/>
    <property type="project" value="UniProtKB-EC"/>
</dbReference>
<feature type="domain" description="NAD-dependent epimerase/dehydratase" evidence="12">
    <location>
        <begin position="3"/>
        <end position="251"/>
    </location>
</feature>
<dbReference type="PANTHER" id="PTHR43725:SF53">
    <property type="entry name" value="UDP-ARABINOSE 4-EPIMERASE 1"/>
    <property type="match status" value="1"/>
</dbReference>
<dbReference type="NCBIfam" id="TIGR01179">
    <property type="entry name" value="galE"/>
    <property type="match status" value="1"/>
</dbReference>
<organism evidence="13 14">
    <name type="scientific">Cellulomonas biazotea</name>
    <dbReference type="NCBI Taxonomy" id="1709"/>
    <lineage>
        <taxon>Bacteria</taxon>
        <taxon>Bacillati</taxon>
        <taxon>Actinomycetota</taxon>
        <taxon>Actinomycetes</taxon>
        <taxon>Micrococcales</taxon>
        <taxon>Cellulomonadaceae</taxon>
        <taxon>Cellulomonas</taxon>
    </lineage>
</organism>
<dbReference type="UniPathway" id="UPA00214"/>
<comment type="catalytic activity">
    <reaction evidence="1">
        <text>UDP-alpha-D-glucose = UDP-alpha-D-galactose</text>
        <dbReference type="Rhea" id="RHEA:22168"/>
        <dbReference type="ChEBI" id="CHEBI:58885"/>
        <dbReference type="ChEBI" id="CHEBI:66914"/>
        <dbReference type="EC" id="5.1.3.2"/>
    </reaction>
</comment>
<evidence type="ECO:0000256" key="6">
    <source>
        <dbReference type="ARBA" id="ARBA00018569"/>
    </source>
</evidence>
<evidence type="ECO:0000256" key="9">
    <source>
        <dbReference type="ARBA" id="ARBA00023277"/>
    </source>
</evidence>
<evidence type="ECO:0000256" key="5">
    <source>
        <dbReference type="ARBA" id="ARBA00013189"/>
    </source>
</evidence>
<dbReference type="SUPFAM" id="SSF51735">
    <property type="entry name" value="NAD(P)-binding Rossmann-fold domains"/>
    <property type="match status" value="1"/>
</dbReference>
<evidence type="ECO:0000256" key="11">
    <source>
        <dbReference type="ARBA" id="ARBA00033067"/>
    </source>
</evidence>
<dbReference type="RefSeq" id="WP_130780113.1">
    <property type="nucleotide sequence ID" value="NZ_BIMR01000028.1"/>
</dbReference>
<dbReference type="EMBL" id="BIMR01000028">
    <property type="protein sequence ID" value="GCE75511.1"/>
    <property type="molecule type" value="Genomic_DNA"/>
</dbReference>
<evidence type="ECO:0000313" key="13">
    <source>
        <dbReference type="EMBL" id="GCE75511.1"/>
    </source>
</evidence>
<comment type="cofactor">
    <cofactor evidence="2">
        <name>NAD(+)</name>
        <dbReference type="ChEBI" id="CHEBI:57540"/>
    </cofactor>
</comment>
<dbReference type="InterPro" id="IPR036291">
    <property type="entry name" value="NAD(P)-bd_dom_sf"/>
</dbReference>